<evidence type="ECO:0000313" key="1">
    <source>
        <dbReference type="Proteomes" id="UP000492821"/>
    </source>
</evidence>
<dbReference type="AlphaFoldDB" id="A0A7E4VAN7"/>
<evidence type="ECO:0000313" key="2">
    <source>
        <dbReference type="WBParaSite" id="Pan_g18134.t1"/>
    </source>
</evidence>
<dbReference type="WBParaSite" id="Pan_g18134.t1">
    <property type="protein sequence ID" value="Pan_g18134.t1"/>
    <property type="gene ID" value="Pan_g18134"/>
</dbReference>
<sequence length="101" mass="11285">MHGQTDYDAGAVDAVLPDPPTCCCRLERMSPKCASCPPGKAAKNATMHWRQNATFRVGRKRKVVSDIRIWNVIIDGVRSREFEGFDLLEVVNDLLPSPDDK</sequence>
<keyword evidence="1" id="KW-1185">Reference proteome</keyword>
<proteinExistence type="predicted"/>
<accession>A0A7E4VAN7</accession>
<reference evidence="1" key="1">
    <citation type="journal article" date="2013" name="Genetics">
        <title>The draft genome and transcriptome of Panagrellus redivivus are shaped by the harsh demands of a free-living lifestyle.</title>
        <authorList>
            <person name="Srinivasan J."/>
            <person name="Dillman A.R."/>
            <person name="Macchietto M.G."/>
            <person name="Heikkinen L."/>
            <person name="Lakso M."/>
            <person name="Fracchia K.M."/>
            <person name="Antoshechkin I."/>
            <person name="Mortazavi A."/>
            <person name="Wong G."/>
            <person name="Sternberg P.W."/>
        </authorList>
    </citation>
    <scope>NUCLEOTIDE SEQUENCE [LARGE SCALE GENOMIC DNA]</scope>
    <source>
        <strain evidence="1">MT8872</strain>
    </source>
</reference>
<protein>
    <submittedName>
        <fullName evidence="2">Uncharacterized protein</fullName>
    </submittedName>
</protein>
<reference evidence="2" key="2">
    <citation type="submission" date="2020-10" db="UniProtKB">
        <authorList>
            <consortium name="WormBaseParasite"/>
        </authorList>
    </citation>
    <scope>IDENTIFICATION</scope>
</reference>
<organism evidence="1 2">
    <name type="scientific">Panagrellus redivivus</name>
    <name type="common">Microworm</name>
    <dbReference type="NCBI Taxonomy" id="6233"/>
    <lineage>
        <taxon>Eukaryota</taxon>
        <taxon>Metazoa</taxon>
        <taxon>Ecdysozoa</taxon>
        <taxon>Nematoda</taxon>
        <taxon>Chromadorea</taxon>
        <taxon>Rhabditida</taxon>
        <taxon>Tylenchina</taxon>
        <taxon>Panagrolaimomorpha</taxon>
        <taxon>Panagrolaimoidea</taxon>
        <taxon>Panagrolaimidae</taxon>
        <taxon>Panagrellus</taxon>
    </lineage>
</organism>
<name>A0A7E4VAN7_PANRE</name>
<dbReference type="Proteomes" id="UP000492821">
    <property type="component" value="Unassembled WGS sequence"/>
</dbReference>